<comment type="caution">
    <text evidence="1">The sequence shown here is derived from an EMBL/GenBank/DDBJ whole genome shotgun (WGS) entry which is preliminary data.</text>
</comment>
<dbReference type="EMBL" id="QGEG01000005">
    <property type="protein sequence ID" value="PWL37431.1"/>
    <property type="molecule type" value="Genomic_DNA"/>
</dbReference>
<accession>A0A316KV42</accession>
<reference evidence="1 2" key="1">
    <citation type="submission" date="2018-05" db="EMBL/GenBank/DDBJ databases">
        <title>Complete genome sequence of Flagellimonas aquimarina ECD12 isolated from seaweed Ecklonia cava.</title>
        <authorList>
            <person name="Choi S."/>
            <person name="Seong C."/>
        </authorList>
    </citation>
    <scope>NUCLEOTIDE SEQUENCE [LARGE SCALE GENOMIC DNA]</scope>
    <source>
        <strain evidence="1 2">ECD12</strain>
    </source>
</reference>
<protein>
    <submittedName>
        <fullName evidence="1">Uncharacterized protein</fullName>
    </submittedName>
</protein>
<keyword evidence="2" id="KW-1185">Reference proteome</keyword>
<evidence type="ECO:0000313" key="2">
    <source>
        <dbReference type="Proteomes" id="UP000245762"/>
    </source>
</evidence>
<evidence type="ECO:0000313" key="1">
    <source>
        <dbReference type="EMBL" id="PWL37431.1"/>
    </source>
</evidence>
<sequence length="63" mass="7473">MYRSFQNSDKLKKACRDDKPLYDYNGGLVHDIRRKLIHHQVLTVLKFIVSKIERKLKLANFGL</sequence>
<organism evidence="1 2">
    <name type="scientific">Flagellimonas aquimarina</name>
    <dbReference type="NCBI Taxonomy" id="2201895"/>
    <lineage>
        <taxon>Bacteria</taxon>
        <taxon>Pseudomonadati</taxon>
        <taxon>Bacteroidota</taxon>
        <taxon>Flavobacteriia</taxon>
        <taxon>Flavobacteriales</taxon>
        <taxon>Flavobacteriaceae</taxon>
        <taxon>Flagellimonas</taxon>
    </lineage>
</organism>
<dbReference type="Proteomes" id="UP000245762">
    <property type="component" value="Unassembled WGS sequence"/>
</dbReference>
<proteinExistence type="predicted"/>
<gene>
    <name evidence="1" type="ORF">DKG77_15740</name>
</gene>
<dbReference type="AlphaFoldDB" id="A0A316KV42"/>
<name>A0A316KV42_9FLAO</name>